<keyword evidence="2" id="KW-0472">Membrane</keyword>
<evidence type="ECO:0000313" key="4">
    <source>
        <dbReference type="Proteomes" id="UP000243975"/>
    </source>
</evidence>
<evidence type="ECO:0008006" key="5">
    <source>
        <dbReference type="Google" id="ProtNLM"/>
    </source>
</evidence>
<accession>A0A124SF86</accession>
<dbReference type="PANTHER" id="PTHR31902:SF10">
    <property type="entry name" value="SUCRASE_FERREDOXIN-LIKE FAMILY PROTEIN"/>
    <property type="match status" value="1"/>
</dbReference>
<protein>
    <recommendedName>
        <fullName evidence="5">Transmembrane protein</fullName>
    </recommendedName>
</protein>
<dbReference type="Proteomes" id="UP000243975">
    <property type="component" value="Unassembled WGS sequence"/>
</dbReference>
<dbReference type="PANTHER" id="PTHR31902">
    <property type="entry name" value="ACTIN PATCHES DISTAL PROTEIN 1"/>
    <property type="match status" value="1"/>
</dbReference>
<dbReference type="Gramene" id="KVI02447">
    <property type="protein sequence ID" value="KVI02447"/>
    <property type="gene ID" value="Ccrd_019247"/>
</dbReference>
<keyword evidence="2" id="KW-0812">Transmembrane</keyword>
<reference evidence="3 4" key="1">
    <citation type="journal article" date="2016" name="Sci. Rep.">
        <title>The genome sequence of the outbreeding globe artichoke constructed de novo incorporating a phase-aware low-pass sequencing strategy of F1 progeny.</title>
        <authorList>
            <person name="Scaglione D."/>
            <person name="Reyes-Chin-Wo S."/>
            <person name="Acquadro A."/>
            <person name="Froenicke L."/>
            <person name="Portis E."/>
            <person name="Beitel C."/>
            <person name="Tirone M."/>
            <person name="Mauro R."/>
            <person name="Lo Monaco A."/>
            <person name="Mauromicale G."/>
            <person name="Faccioli P."/>
            <person name="Cattivelli L."/>
            <person name="Rieseberg L."/>
            <person name="Michelmore R."/>
            <person name="Lanteri S."/>
        </authorList>
    </citation>
    <scope>NUCLEOTIDE SEQUENCE [LARGE SCALE GENOMIC DNA]</scope>
    <source>
        <strain evidence="3">2C</strain>
    </source>
</reference>
<comment type="caution">
    <text evidence="3">The sequence shown here is derived from an EMBL/GenBank/DDBJ whole genome shotgun (WGS) entry which is preliminary data.</text>
</comment>
<evidence type="ECO:0000256" key="2">
    <source>
        <dbReference type="SAM" id="Phobius"/>
    </source>
</evidence>
<sequence>MSSVPETGATDISTEPPVVDDNKAVEPTLPNGNDLEVNEIDNRTNGIKEEKEKENVGGCCQGANGFSCCRDDEKTEIVTETEKEVKKPAGKLDFLTKKWEQHEVFTTAALVVAIVTVAVAYSFYKRSR</sequence>
<feature type="transmembrane region" description="Helical" evidence="2">
    <location>
        <begin position="104"/>
        <end position="124"/>
    </location>
</feature>
<gene>
    <name evidence="3" type="ORF">Ccrd_019247</name>
</gene>
<dbReference type="AlphaFoldDB" id="A0A124SF86"/>
<keyword evidence="4" id="KW-1185">Reference proteome</keyword>
<dbReference type="STRING" id="59895.A0A124SF86"/>
<proteinExistence type="predicted"/>
<dbReference type="InterPro" id="IPR009737">
    <property type="entry name" value="Aim32/Apd1-like"/>
</dbReference>
<dbReference type="OMA" id="NINAHGK"/>
<feature type="region of interest" description="Disordered" evidence="1">
    <location>
        <begin position="1"/>
        <end position="40"/>
    </location>
</feature>
<organism evidence="3 4">
    <name type="scientific">Cynara cardunculus var. scolymus</name>
    <name type="common">Globe artichoke</name>
    <name type="synonym">Cynara scolymus</name>
    <dbReference type="NCBI Taxonomy" id="59895"/>
    <lineage>
        <taxon>Eukaryota</taxon>
        <taxon>Viridiplantae</taxon>
        <taxon>Streptophyta</taxon>
        <taxon>Embryophyta</taxon>
        <taxon>Tracheophyta</taxon>
        <taxon>Spermatophyta</taxon>
        <taxon>Magnoliopsida</taxon>
        <taxon>eudicotyledons</taxon>
        <taxon>Gunneridae</taxon>
        <taxon>Pentapetalae</taxon>
        <taxon>asterids</taxon>
        <taxon>campanulids</taxon>
        <taxon>Asterales</taxon>
        <taxon>Asteraceae</taxon>
        <taxon>Carduoideae</taxon>
        <taxon>Cardueae</taxon>
        <taxon>Carduinae</taxon>
        <taxon>Cynara</taxon>
    </lineage>
</organism>
<evidence type="ECO:0000313" key="3">
    <source>
        <dbReference type="EMBL" id="KVI02447.1"/>
    </source>
</evidence>
<evidence type="ECO:0000256" key="1">
    <source>
        <dbReference type="SAM" id="MobiDB-lite"/>
    </source>
</evidence>
<keyword evidence="2" id="KW-1133">Transmembrane helix</keyword>
<name>A0A124SF86_CYNCS</name>
<feature type="compositionally biased region" description="Polar residues" evidence="1">
    <location>
        <begin position="1"/>
        <end position="13"/>
    </location>
</feature>
<dbReference type="EMBL" id="LEKV01002652">
    <property type="protein sequence ID" value="KVI02447.1"/>
    <property type="molecule type" value="Genomic_DNA"/>
</dbReference>